<reference evidence="1" key="1">
    <citation type="submission" date="2014-11" db="EMBL/GenBank/DDBJ databases">
        <authorList>
            <person name="Amaro Gonzalez C."/>
        </authorList>
    </citation>
    <scope>NUCLEOTIDE SEQUENCE</scope>
</reference>
<accession>A0A0E9VGR6</accession>
<protein>
    <submittedName>
        <fullName evidence="1">Uncharacterized protein</fullName>
    </submittedName>
</protein>
<dbReference type="EMBL" id="GBXM01031942">
    <property type="protein sequence ID" value="JAH76635.1"/>
    <property type="molecule type" value="Transcribed_RNA"/>
</dbReference>
<name>A0A0E9VGR6_ANGAN</name>
<evidence type="ECO:0000313" key="1">
    <source>
        <dbReference type="EMBL" id="JAH76635.1"/>
    </source>
</evidence>
<proteinExistence type="predicted"/>
<sequence>MSKQCKLCAILL</sequence>
<reference evidence="1" key="2">
    <citation type="journal article" date="2015" name="Fish Shellfish Immunol.">
        <title>Early steps in the European eel (Anguilla anguilla)-Vibrio vulnificus interaction in the gills: Role of the RtxA13 toxin.</title>
        <authorList>
            <person name="Callol A."/>
            <person name="Pajuelo D."/>
            <person name="Ebbesson L."/>
            <person name="Teles M."/>
            <person name="MacKenzie S."/>
            <person name="Amaro C."/>
        </authorList>
    </citation>
    <scope>NUCLEOTIDE SEQUENCE</scope>
</reference>
<organism evidence="1">
    <name type="scientific">Anguilla anguilla</name>
    <name type="common">European freshwater eel</name>
    <name type="synonym">Muraena anguilla</name>
    <dbReference type="NCBI Taxonomy" id="7936"/>
    <lineage>
        <taxon>Eukaryota</taxon>
        <taxon>Metazoa</taxon>
        <taxon>Chordata</taxon>
        <taxon>Craniata</taxon>
        <taxon>Vertebrata</taxon>
        <taxon>Euteleostomi</taxon>
        <taxon>Actinopterygii</taxon>
        <taxon>Neopterygii</taxon>
        <taxon>Teleostei</taxon>
        <taxon>Anguilliformes</taxon>
        <taxon>Anguillidae</taxon>
        <taxon>Anguilla</taxon>
    </lineage>
</organism>